<sequence>MFLLCRMPAMSLTRLTLLLCVAAWCSACATTGSSRYSCGVPEGQPCRSALQVYAETDGAVTGHPIATANGSTPLPADDPWQLNQRDDGELVLVAAAPEPVPTVRTPMPVRTEARILRIWIAPFENADGDLVAGSHLYTEIEPRRWRVGQAALPATPSLSLMPDTSAQVTPIATGATSTDSD</sequence>
<dbReference type="InterPro" id="IPR014118">
    <property type="entry name" value="T4SS_TraV"/>
</dbReference>
<accession>A0A2P1PWW0</accession>
<evidence type="ECO:0000313" key="2">
    <source>
        <dbReference type="EMBL" id="AVP99327.1"/>
    </source>
</evidence>
<evidence type="ECO:0000256" key="1">
    <source>
        <dbReference type="SAM" id="SignalP"/>
    </source>
</evidence>
<keyword evidence="3" id="KW-1185">Reference proteome</keyword>
<reference evidence="2 3" key="2">
    <citation type="submission" date="2018-03" db="EMBL/GenBank/DDBJ databases">
        <authorList>
            <person name="Keele B.F."/>
        </authorList>
    </citation>
    <scope>NUCLEOTIDE SEQUENCE [LARGE SCALE GENOMIC DNA]</scope>
    <source>
        <strain evidence="2 3">D13</strain>
    </source>
</reference>
<dbReference type="AlphaFoldDB" id="A0A2P1PWW0"/>
<feature type="chain" id="PRO_5015166425" description="Type IV conjugative transfer system protein TraV" evidence="1">
    <location>
        <begin position="30"/>
        <end position="181"/>
    </location>
</feature>
<keyword evidence="1" id="KW-0732">Signal</keyword>
<reference evidence="2 3" key="1">
    <citation type="submission" date="2018-03" db="EMBL/GenBank/DDBJ databases">
        <title>Ahniella affigens gen. nov., sp. nov., a gammaproteobacterium isolated from sandy soil near a stream.</title>
        <authorList>
            <person name="Ko Y."/>
            <person name="Kim J.-H."/>
        </authorList>
    </citation>
    <scope>NUCLEOTIDE SEQUENCE [LARGE SCALE GENOMIC DNA]</scope>
    <source>
        <strain evidence="2 3">D13</strain>
    </source>
</reference>
<organism evidence="2 3">
    <name type="scientific">Ahniella affigens</name>
    <dbReference type="NCBI Taxonomy" id="2021234"/>
    <lineage>
        <taxon>Bacteria</taxon>
        <taxon>Pseudomonadati</taxon>
        <taxon>Pseudomonadota</taxon>
        <taxon>Gammaproteobacteria</taxon>
        <taxon>Lysobacterales</taxon>
        <taxon>Rhodanobacteraceae</taxon>
        <taxon>Ahniella</taxon>
    </lineage>
</organism>
<dbReference type="Proteomes" id="UP000241074">
    <property type="component" value="Chromosome"/>
</dbReference>
<dbReference type="Pfam" id="PF09676">
    <property type="entry name" value="TraV"/>
    <property type="match status" value="1"/>
</dbReference>
<feature type="signal peptide" evidence="1">
    <location>
        <begin position="1"/>
        <end position="29"/>
    </location>
</feature>
<evidence type="ECO:0008006" key="4">
    <source>
        <dbReference type="Google" id="ProtNLM"/>
    </source>
</evidence>
<evidence type="ECO:0000313" key="3">
    <source>
        <dbReference type="Proteomes" id="UP000241074"/>
    </source>
</evidence>
<proteinExistence type="predicted"/>
<protein>
    <recommendedName>
        <fullName evidence="4">Type IV conjugative transfer system protein TraV</fullName>
    </recommendedName>
</protein>
<dbReference type="KEGG" id="xba:C7S18_20080"/>
<dbReference type="OrthoDB" id="5298305at2"/>
<gene>
    <name evidence="2" type="ORF">C7S18_20080</name>
</gene>
<dbReference type="EMBL" id="CP027860">
    <property type="protein sequence ID" value="AVP99327.1"/>
    <property type="molecule type" value="Genomic_DNA"/>
</dbReference>
<name>A0A2P1PWW0_9GAMM</name>